<dbReference type="OrthoDB" id="1912936at2759"/>
<protein>
    <recommendedName>
        <fullName evidence="4">Glutaredoxin domain-containing protein</fullName>
    </recommendedName>
</protein>
<dbReference type="Proteomes" id="UP000886520">
    <property type="component" value="Chromosome 23"/>
</dbReference>
<dbReference type="AlphaFoldDB" id="A0A9D4U567"/>
<evidence type="ECO:0000313" key="2">
    <source>
        <dbReference type="EMBL" id="KAI5061693.1"/>
    </source>
</evidence>
<name>A0A9D4U567_ADICA</name>
<dbReference type="PANTHER" id="PTHR45669">
    <property type="entry name" value="GLUTAREDOXIN DOMAIN-CONTAINING CYSTEINE-RICH PROTEIN CG12206-RELATED"/>
    <property type="match status" value="1"/>
</dbReference>
<sequence length="503" mass="54468">MALRAMEGKKEEPEIINVWELMSGLDDAESSPREMPFPAIPMSKQMAISPDLAAKLSLDSFTLEPSNERARHPQKPFFPKVERRYARSSVLVLEDPVTPLPAPPPIKLNPVDTPSSKGSSLFGSVSGSNTSSFEALADNLQRSLSFKLVFNNQNKGILGIEDTLFSNSSKDECANDVVEDLVPIRRSSESDSMPTTPSSNAVFSTSSKLKKWFKVNKGALKLQNAVRGGSKQEGYPKKMSMHSNVPPGLSSGDAITGGLNKKVSESGSSSKVSESSSSRRGSDDFPEFNGESARITASAEQNKALQVGQGGPVHRYRHSFSSGNQNRGSAEEGVPTSMYRPSSWELEKVVTDSGFKAVLYSTNLRTDINAYEDSNAVRAILISLVGAAFDEKCVSQNLEYERELKNALNLPVVAVPTICVRGKYIAGIDNIMQFFKKGILGSLLLETLPHGLKPNSTCLCKGGKFLICPICKGKRKIIRQGEDPASCRHCIGTGLLKCPGCPK</sequence>
<reference evidence="2" key="1">
    <citation type="submission" date="2021-01" db="EMBL/GenBank/DDBJ databases">
        <title>Adiantum capillus-veneris genome.</title>
        <authorList>
            <person name="Fang Y."/>
            <person name="Liao Q."/>
        </authorList>
    </citation>
    <scope>NUCLEOTIDE SEQUENCE</scope>
    <source>
        <strain evidence="2">H3</strain>
        <tissue evidence="2">Leaf</tissue>
    </source>
</reference>
<dbReference type="EMBL" id="JABFUD020000023">
    <property type="protein sequence ID" value="KAI5061693.1"/>
    <property type="molecule type" value="Genomic_DNA"/>
</dbReference>
<organism evidence="2 3">
    <name type="scientific">Adiantum capillus-veneris</name>
    <name type="common">Maidenhair fern</name>
    <dbReference type="NCBI Taxonomy" id="13818"/>
    <lineage>
        <taxon>Eukaryota</taxon>
        <taxon>Viridiplantae</taxon>
        <taxon>Streptophyta</taxon>
        <taxon>Embryophyta</taxon>
        <taxon>Tracheophyta</taxon>
        <taxon>Polypodiopsida</taxon>
        <taxon>Polypodiidae</taxon>
        <taxon>Polypodiales</taxon>
        <taxon>Pteridineae</taxon>
        <taxon>Pteridaceae</taxon>
        <taxon>Vittarioideae</taxon>
        <taxon>Adiantum</taxon>
    </lineage>
</organism>
<dbReference type="Gene3D" id="3.40.30.10">
    <property type="entry name" value="Glutaredoxin"/>
    <property type="match status" value="1"/>
</dbReference>
<feature type="compositionally biased region" description="Low complexity" evidence="1">
    <location>
        <begin position="265"/>
        <end position="279"/>
    </location>
</feature>
<evidence type="ECO:0000256" key="1">
    <source>
        <dbReference type="SAM" id="MobiDB-lite"/>
    </source>
</evidence>
<comment type="caution">
    <text evidence="2">The sequence shown here is derived from an EMBL/GenBank/DDBJ whole genome shotgun (WGS) entry which is preliminary data.</text>
</comment>
<dbReference type="PANTHER" id="PTHR45669:SF22">
    <property type="entry name" value="GLUTAREDOXIN DOMAIN-CONTAINING CYSTEINE-RICH PROTEIN CG12206-RELATED"/>
    <property type="match status" value="1"/>
</dbReference>
<proteinExistence type="predicted"/>
<dbReference type="InterPro" id="IPR036249">
    <property type="entry name" value="Thioredoxin-like_sf"/>
</dbReference>
<evidence type="ECO:0000313" key="3">
    <source>
        <dbReference type="Proteomes" id="UP000886520"/>
    </source>
</evidence>
<dbReference type="SUPFAM" id="SSF52833">
    <property type="entry name" value="Thioredoxin-like"/>
    <property type="match status" value="1"/>
</dbReference>
<evidence type="ECO:0008006" key="4">
    <source>
        <dbReference type="Google" id="ProtNLM"/>
    </source>
</evidence>
<dbReference type="PROSITE" id="PS51354">
    <property type="entry name" value="GLUTAREDOXIN_2"/>
    <property type="match status" value="1"/>
</dbReference>
<gene>
    <name evidence="2" type="ORF">GOP47_0024198</name>
</gene>
<accession>A0A9D4U567</accession>
<feature type="region of interest" description="Disordered" evidence="1">
    <location>
        <begin position="225"/>
        <end position="289"/>
    </location>
</feature>
<keyword evidence="3" id="KW-1185">Reference proteome</keyword>